<dbReference type="SUPFAM" id="SSF63817">
    <property type="entry name" value="Sortase"/>
    <property type="match status" value="1"/>
</dbReference>
<dbReference type="EMBL" id="JBHSOZ010000002">
    <property type="protein sequence ID" value="MFC5711392.1"/>
    <property type="molecule type" value="Genomic_DNA"/>
</dbReference>
<evidence type="ECO:0000256" key="1">
    <source>
        <dbReference type="ARBA" id="ARBA00022801"/>
    </source>
</evidence>
<dbReference type="Gene3D" id="2.40.260.10">
    <property type="entry name" value="Sortase"/>
    <property type="match status" value="1"/>
</dbReference>
<name>A0ABW0YJ34_9BACI</name>
<gene>
    <name evidence="4" type="ORF">ACFPU1_01215</name>
</gene>
<feature type="transmembrane region" description="Helical" evidence="3">
    <location>
        <begin position="7"/>
        <end position="25"/>
    </location>
</feature>
<accession>A0ABW0YJ34</accession>
<dbReference type="Proteomes" id="UP001596142">
    <property type="component" value="Unassembled WGS sequence"/>
</dbReference>
<comment type="caution">
    <text evidence="4">The sequence shown here is derived from an EMBL/GenBank/DDBJ whole genome shotgun (WGS) entry which is preliminary data.</text>
</comment>
<dbReference type="NCBIfam" id="TIGR01076">
    <property type="entry name" value="sortase_fam"/>
    <property type="match status" value="1"/>
</dbReference>
<evidence type="ECO:0000256" key="3">
    <source>
        <dbReference type="SAM" id="Phobius"/>
    </source>
</evidence>
<feature type="compositionally biased region" description="Basic and acidic residues" evidence="2">
    <location>
        <begin position="57"/>
        <end position="77"/>
    </location>
</feature>
<protein>
    <submittedName>
        <fullName evidence="4">Class D sortase</fullName>
    </submittedName>
</protein>
<dbReference type="InterPro" id="IPR053525">
    <property type="entry name" value="Sortase_D"/>
</dbReference>
<dbReference type="RefSeq" id="WP_385937554.1">
    <property type="nucleotide sequence ID" value="NZ_JBHSOZ010000002.1"/>
</dbReference>
<dbReference type="Pfam" id="PF04203">
    <property type="entry name" value="Sortase"/>
    <property type="match status" value="1"/>
</dbReference>
<evidence type="ECO:0000313" key="4">
    <source>
        <dbReference type="EMBL" id="MFC5711392.1"/>
    </source>
</evidence>
<keyword evidence="3" id="KW-0812">Transmembrane</keyword>
<organism evidence="4 5">
    <name type="scientific">Thalassorhabdus alkalitolerans</name>
    <dbReference type="NCBI Taxonomy" id="2282697"/>
    <lineage>
        <taxon>Bacteria</taxon>
        <taxon>Bacillati</taxon>
        <taxon>Bacillota</taxon>
        <taxon>Bacilli</taxon>
        <taxon>Bacillales</taxon>
        <taxon>Bacillaceae</taxon>
        <taxon>Thalassorhabdus</taxon>
    </lineage>
</organism>
<reference evidence="5" key="1">
    <citation type="journal article" date="2019" name="Int. J. Syst. Evol. Microbiol.">
        <title>The Global Catalogue of Microorganisms (GCM) 10K type strain sequencing project: providing services to taxonomists for standard genome sequencing and annotation.</title>
        <authorList>
            <consortium name="The Broad Institute Genomics Platform"/>
            <consortium name="The Broad Institute Genome Sequencing Center for Infectious Disease"/>
            <person name="Wu L."/>
            <person name="Ma J."/>
        </authorList>
    </citation>
    <scope>NUCLEOTIDE SEQUENCE [LARGE SCALE GENOMIC DNA]</scope>
    <source>
        <strain evidence="5">CECT 7184</strain>
    </source>
</reference>
<sequence length="228" mass="25649">MIRKISNWLFVIGIVLISANIFLYLNQSNSTSGALGDAEALLGGSDNSYEEEAQDETLQRHDDSAAHTEGEFEENKPPHMINEEPPSMTKEEFEPQVNEVIGLLHIPKLDESLPIIGGVDDEQLDRGVGHLPSTVLPMDGDQILLSGHRDTVFTNFDELEKGDNFIVELPYGKFEYEMKETEIVDKDDTSVIRSMDEEVLTLSTCYPFSYLGNAPERYVIYAYPVEQE</sequence>
<evidence type="ECO:0000313" key="5">
    <source>
        <dbReference type="Proteomes" id="UP001596142"/>
    </source>
</evidence>
<dbReference type="CDD" id="cd05828">
    <property type="entry name" value="Sortase_D_1"/>
    <property type="match status" value="1"/>
</dbReference>
<keyword evidence="3" id="KW-0472">Membrane</keyword>
<dbReference type="InterPro" id="IPR005754">
    <property type="entry name" value="Sortase"/>
</dbReference>
<keyword evidence="3" id="KW-1133">Transmembrane helix</keyword>
<dbReference type="InterPro" id="IPR041999">
    <property type="entry name" value="Sortase_D_1"/>
</dbReference>
<proteinExistence type="predicted"/>
<dbReference type="NCBIfam" id="NF033746">
    <property type="entry name" value="class_D_sortase"/>
    <property type="match status" value="1"/>
</dbReference>
<dbReference type="InterPro" id="IPR023365">
    <property type="entry name" value="Sortase_dom-sf"/>
</dbReference>
<keyword evidence="5" id="KW-1185">Reference proteome</keyword>
<evidence type="ECO:0000256" key="2">
    <source>
        <dbReference type="SAM" id="MobiDB-lite"/>
    </source>
</evidence>
<feature type="region of interest" description="Disordered" evidence="2">
    <location>
        <begin position="50"/>
        <end position="80"/>
    </location>
</feature>
<keyword evidence="1" id="KW-0378">Hydrolase</keyword>